<proteinExistence type="predicted"/>
<organism evidence="2 3">
    <name type="scientific">Actinocatenispora rupis</name>
    <dbReference type="NCBI Taxonomy" id="519421"/>
    <lineage>
        <taxon>Bacteria</taxon>
        <taxon>Bacillati</taxon>
        <taxon>Actinomycetota</taxon>
        <taxon>Actinomycetes</taxon>
        <taxon>Micromonosporales</taxon>
        <taxon>Micromonosporaceae</taxon>
        <taxon>Actinocatenispora</taxon>
    </lineage>
</organism>
<comment type="caution">
    <text evidence="2">The sequence shown here is derived from an EMBL/GenBank/DDBJ whole genome shotgun (WGS) entry which is preliminary data.</text>
</comment>
<dbReference type="EMBL" id="BOMB01000041">
    <property type="protein sequence ID" value="GID15399.1"/>
    <property type="molecule type" value="Genomic_DNA"/>
</dbReference>
<gene>
    <name evidence="2" type="ORF">Aru02nite_62880</name>
</gene>
<evidence type="ECO:0000313" key="2">
    <source>
        <dbReference type="EMBL" id="GID15399.1"/>
    </source>
</evidence>
<evidence type="ECO:0000256" key="1">
    <source>
        <dbReference type="SAM" id="MobiDB-lite"/>
    </source>
</evidence>
<sequence>MIVRLVAGADLRGDAGRRTAEGSVFGGSTAVAPGLPYGRAAEGAPVDRPVSGVQDAPSDDEYGAGKDAVPGGVVR</sequence>
<protein>
    <submittedName>
        <fullName evidence="2">Uncharacterized protein</fullName>
    </submittedName>
</protein>
<evidence type="ECO:0000313" key="3">
    <source>
        <dbReference type="Proteomes" id="UP000612808"/>
    </source>
</evidence>
<dbReference type="Proteomes" id="UP000612808">
    <property type="component" value="Unassembled WGS sequence"/>
</dbReference>
<feature type="region of interest" description="Disordered" evidence="1">
    <location>
        <begin position="36"/>
        <end position="75"/>
    </location>
</feature>
<name>A0A8J3JEU9_9ACTN</name>
<dbReference type="AlphaFoldDB" id="A0A8J3JEU9"/>
<reference evidence="2" key="1">
    <citation type="submission" date="2021-01" db="EMBL/GenBank/DDBJ databases">
        <title>Whole genome shotgun sequence of Actinocatenispora rupis NBRC 107355.</title>
        <authorList>
            <person name="Komaki H."/>
            <person name="Tamura T."/>
        </authorList>
    </citation>
    <scope>NUCLEOTIDE SEQUENCE</scope>
    <source>
        <strain evidence="2">NBRC 107355</strain>
    </source>
</reference>
<accession>A0A8J3JEU9</accession>
<keyword evidence="3" id="KW-1185">Reference proteome</keyword>